<evidence type="ECO:0000256" key="7">
    <source>
        <dbReference type="ARBA" id="ARBA00023136"/>
    </source>
</evidence>
<keyword evidence="5 9" id="KW-0812">Transmembrane</keyword>
<keyword evidence="2" id="KW-0813">Transport</keyword>
<dbReference type="AlphaFoldDB" id="A0AA52EFY8"/>
<feature type="transmembrane region" description="Helical" evidence="9">
    <location>
        <begin position="12"/>
        <end position="31"/>
    </location>
</feature>
<evidence type="ECO:0000256" key="1">
    <source>
        <dbReference type="ARBA" id="ARBA00004429"/>
    </source>
</evidence>
<dbReference type="Pfam" id="PF04143">
    <property type="entry name" value="Sulf_transp"/>
    <property type="match status" value="1"/>
</dbReference>
<reference evidence="10" key="1">
    <citation type="submission" date="2023-04" db="EMBL/GenBank/DDBJ databases">
        <title>Complete genome sequence of Temperatibacter marinus.</title>
        <authorList>
            <person name="Rong J.-C."/>
            <person name="Yi M.-L."/>
            <person name="Zhao Q."/>
        </authorList>
    </citation>
    <scope>NUCLEOTIDE SEQUENCE</scope>
    <source>
        <strain evidence="10">NBRC 110045</strain>
    </source>
</reference>
<gene>
    <name evidence="10" type="ORF">QGN29_11175</name>
</gene>
<name>A0AA52EFY8_9PROT</name>
<evidence type="ECO:0000256" key="3">
    <source>
        <dbReference type="ARBA" id="ARBA00022475"/>
    </source>
</evidence>
<protein>
    <submittedName>
        <fullName evidence="10">YeeE/YedE family protein</fullName>
    </submittedName>
</protein>
<evidence type="ECO:0000256" key="4">
    <source>
        <dbReference type="ARBA" id="ARBA00022519"/>
    </source>
</evidence>
<keyword evidence="11" id="KW-1185">Reference proteome</keyword>
<evidence type="ECO:0000256" key="5">
    <source>
        <dbReference type="ARBA" id="ARBA00022692"/>
    </source>
</evidence>
<keyword evidence="4" id="KW-0997">Cell inner membrane</keyword>
<keyword evidence="3" id="KW-1003">Cell membrane</keyword>
<dbReference type="PANTHER" id="PTHR30574:SF1">
    <property type="entry name" value="SULPHUR TRANSPORT DOMAIN-CONTAINING PROTEIN"/>
    <property type="match status" value="1"/>
</dbReference>
<feature type="transmembrane region" description="Helical" evidence="9">
    <location>
        <begin position="52"/>
        <end position="72"/>
    </location>
</feature>
<dbReference type="KEGG" id="tmk:QGN29_11175"/>
<comment type="similarity">
    <text evidence="8">Belongs to the TsuA/YedE (TC 9.B.102) family.</text>
</comment>
<sequence length="138" mass="14152">MTIDLVNFTPITAIGGGILIGCAAILLMAGNKAIMGVSGIARSALLDGDKKWRLCFLTGIVSAAALASNLMTTPPLVEVTTHKGYLLTAGLLVGLGTSLGNGCTSGHGVCGLSRFSKRSFVAVCLFMATAMLTTYLLK</sequence>
<evidence type="ECO:0000256" key="6">
    <source>
        <dbReference type="ARBA" id="ARBA00022989"/>
    </source>
</evidence>
<comment type="subcellular location">
    <subcellularLocation>
        <location evidence="1">Cell inner membrane</location>
        <topology evidence="1">Multi-pass membrane protein</topology>
    </subcellularLocation>
</comment>
<evidence type="ECO:0000256" key="9">
    <source>
        <dbReference type="SAM" id="Phobius"/>
    </source>
</evidence>
<dbReference type="InterPro" id="IPR007272">
    <property type="entry name" value="Sulf_transp_TsuA/YedE"/>
</dbReference>
<feature type="transmembrane region" description="Helical" evidence="9">
    <location>
        <begin position="119"/>
        <end position="137"/>
    </location>
</feature>
<accession>A0AA52EFY8</accession>
<evidence type="ECO:0000313" key="11">
    <source>
        <dbReference type="Proteomes" id="UP001268683"/>
    </source>
</evidence>
<evidence type="ECO:0000256" key="2">
    <source>
        <dbReference type="ARBA" id="ARBA00022448"/>
    </source>
</evidence>
<dbReference type="EMBL" id="CP123872">
    <property type="protein sequence ID" value="WND02110.1"/>
    <property type="molecule type" value="Genomic_DNA"/>
</dbReference>
<dbReference type="GO" id="GO:0005886">
    <property type="term" value="C:plasma membrane"/>
    <property type="evidence" value="ECO:0007669"/>
    <property type="project" value="UniProtKB-SubCell"/>
</dbReference>
<dbReference type="RefSeq" id="WP_310797945.1">
    <property type="nucleotide sequence ID" value="NZ_CP123872.1"/>
</dbReference>
<evidence type="ECO:0000313" key="10">
    <source>
        <dbReference type="EMBL" id="WND02110.1"/>
    </source>
</evidence>
<dbReference type="PANTHER" id="PTHR30574">
    <property type="entry name" value="INNER MEMBRANE PROTEIN YEDE"/>
    <property type="match status" value="1"/>
</dbReference>
<proteinExistence type="inferred from homology"/>
<dbReference type="Proteomes" id="UP001268683">
    <property type="component" value="Chromosome"/>
</dbReference>
<keyword evidence="7 9" id="KW-0472">Membrane</keyword>
<organism evidence="10 11">
    <name type="scientific">Temperatibacter marinus</name>
    <dbReference type="NCBI Taxonomy" id="1456591"/>
    <lineage>
        <taxon>Bacteria</taxon>
        <taxon>Pseudomonadati</taxon>
        <taxon>Pseudomonadota</taxon>
        <taxon>Alphaproteobacteria</taxon>
        <taxon>Kordiimonadales</taxon>
        <taxon>Temperatibacteraceae</taxon>
        <taxon>Temperatibacter</taxon>
    </lineage>
</organism>
<evidence type="ECO:0000256" key="8">
    <source>
        <dbReference type="ARBA" id="ARBA00035655"/>
    </source>
</evidence>
<feature type="transmembrane region" description="Helical" evidence="9">
    <location>
        <begin position="84"/>
        <end position="107"/>
    </location>
</feature>
<keyword evidence="6 9" id="KW-1133">Transmembrane helix</keyword>